<protein>
    <submittedName>
        <fullName evidence="1">Uncharacterized protein</fullName>
    </submittedName>
</protein>
<keyword evidence="2" id="KW-1185">Reference proteome</keyword>
<sequence length="63" mass="7496">MRIRIQYLIKQNKMMKTMYLPTPARIDNNFRKIINFFYRFSFLGNELMSSNATSSCSSVNESF</sequence>
<evidence type="ECO:0000313" key="1">
    <source>
        <dbReference type="EMBL" id="KAF5815122.1"/>
    </source>
</evidence>
<evidence type="ECO:0000313" key="2">
    <source>
        <dbReference type="Proteomes" id="UP000215914"/>
    </source>
</evidence>
<dbReference type="Gramene" id="mRNA:HanXRQr2_Chr03g0119561">
    <property type="protein sequence ID" value="CDS:HanXRQr2_Chr03g0119561.1"/>
    <property type="gene ID" value="HanXRQr2_Chr03g0119561"/>
</dbReference>
<comment type="caution">
    <text evidence="1">The sequence shown here is derived from an EMBL/GenBank/DDBJ whole genome shotgun (WGS) entry which is preliminary data.</text>
</comment>
<dbReference type="AlphaFoldDB" id="A0A9K3NVT2"/>
<organism evidence="1 2">
    <name type="scientific">Helianthus annuus</name>
    <name type="common">Common sunflower</name>
    <dbReference type="NCBI Taxonomy" id="4232"/>
    <lineage>
        <taxon>Eukaryota</taxon>
        <taxon>Viridiplantae</taxon>
        <taxon>Streptophyta</taxon>
        <taxon>Embryophyta</taxon>
        <taxon>Tracheophyta</taxon>
        <taxon>Spermatophyta</taxon>
        <taxon>Magnoliopsida</taxon>
        <taxon>eudicotyledons</taxon>
        <taxon>Gunneridae</taxon>
        <taxon>Pentapetalae</taxon>
        <taxon>asterids</taxon>
        <taxon>campanulids</taxon>
        <taxon>Asterales</taxon>
        <taxon>Asteraceae</taxon>
        <taxon>Asteroideae</taxon>
        <taxon>Heliantheae alliance</taxon>
        <taxon>Heliantheae</taxon>
        <taxon>Helianthus</taxon>
    </lineage>
</organism>
<accession>A0A9K3NVT2</accession>
<dbReference type="EMBL" id="MNCJ02000318">
    <property type="protein sequence ID" value="KAF5815122.1"/>
    <property type="molecule type" value="Genomic_DNA"/>
</dbReference>
<proteinExistence type="predicted"/>
<reference evidence="1" key="2">
    <citation type="submission" date="2020-06" db="EMBL/GenBank/DDBJ databases">
        <title>Helianthus annuus Genome sequencing and assembly Release 2.</title>
        <authorList>
            <person name="Gouzy J."/>
            <person name="Langlade N."/>
            <person name="Munos S."/>
        </authorList>
    </citation>
    <scope>NUCLEOTIDE SEQUENCE</scope>
    <source>
        <tissue evidence="1">Leaves</tissue>
    </source>
</reference>
<gene>
    <name evidence="1" type="ORF">HanXRQr2_Chr03g0119561</name>
</gene>
<dbReference type="Proteomes" id="UP000215914">
    <property type="component" value="Unassembled WGS sequence"/>
</dbReference>
<reference evidence="1" key="1">
    <citation type="journal article" date="2017" name="Nature">
        <title>The sunflower genome provides insights into oil metabolism, flowering and Asterid evolution.</title>
        <authorList>
            <person name="Badouin H."/>
            <person name="Gouzy J."/>
            <person name="Grassa C.J."/>
            <person name="Murat F."/>
            <person name="Staton S.E."/>
            <person name="Cottret L."/>
            <person name="Lelandais-Briere C."/>
            <person name="Owens G.L."/>
            <person name="Carrere S."/>
            <person name="Mayjonade B."/>
            <person name="Legrand L."/>
            <person name="Gill N."/>
            <person name="Kane N.C."/>
            <person name="Bowers J.E."/>
            <person name="Hubner S."/>
            <person name="Bellec A."/>
            <person name="Berard A."/>
            <person name="Berges H."/>
            <person name="Blanchet N."/>
            <person name="Boniface M.C."/>
            <person name="Brunel D."/>
            <person name="Catrice O."/>
            <person name="Chaidir N."/>
            <person name="Claudel C."/>
            <person name="Donnadieu C."/>
            <person name="Faraut T."/>
            <person name="Fievet G."/>
            <person name="Helmstetter N."/>
            <person name="King M."/>
            <person name="Knapp S.J."/>
            <person name="Lai Z."/>
            <person name="Le Paslier M.C."/>
            <person name="Lippi Y."/>
            <person name="Lorenzon L."/>
            <person name="Mandel J.R."/>
            <person name="Marage G."/>
            <person name="Marchand G."/>
            <person name="Marquand E."/>
            <person name="Bret-Mestries E."/>
            <person name="Morien E."/>
            <person name="Nambeesan S."/>
            <person name="Nguyen T."/>
            <person name="Pegot-Espagnet P."/>
            <person name="Pouilly N."/>
            <person name="Raftis F."/>
            <person name="Sallet E."/>
            <person name="Schiex T."/>
            <person name="Thomas J."/>
            <person name="Vandecasteele C."/>
            <person name="Vares D."/>
            <person name="Vear F."/>
            <person name="Vautrin S."/>
            <person name="Crespi M."/>
            <person name="Mangin B."/>
            <person name="Burke J.M."/>
            <person name="Salse J."/>
            <person name="Munos S."/>
            <person name="Vincourt P."/>
            <person name="Rieseberg L.H."/>
            <person name="Langlade N.B."/>
        </authorList>
    </citation>
    <scope>NUCLEOTIDE SEQUENCE</scope>
    <source>
        <tissue evidence="1">Leaves</tissue>
    </source>
</reference>
<name>A0A9K3NVT2_HELAN</name>